<feature type="signal peptide" evidence="1">
    <location>
        <begin position="1"/>
        <end position="18"/>
    </location>
</feature>
<name>A0ABM0YL38_CAMSA</name>
<keyword evidence="2" id="KW-1185">Reference proteome</keyword>
<evidence type="ECO:0000313" key="2">
    <source>
        <dbReference type="Proteomes" id="UP000694864"/>
    </source>
</evidence>
<reference evidence="3 4" key="3">
    <citation type="submission" date="2025-05" db="UniProtKB">
        <authorList>
            <consortium name="RefSeq"/>
        </authorList>
    </citation>
    <scope>IDENTIFICATION</scope>
    <source>
        <tissue evidence="3 4">Leaf</tissue>
    </source>
</reference>
<accession>A0ABM0YL38</accession>
<evidence type="ECO:0000313" key="3">
    <source>
        <dbReference type="RefSeq" id="XP_010502661.1"/>
    </source>
</evidence>
<proteinExistence type="predicted"/>
<dbReference type="GeneID" id="104779928"/>
<sequence length="113" mass="12194">MALPLVVMFPNSTTLVLAGSWNSSPGESRMNRDTATITGPQSVLIYKEGDKVERVMYKKACTNGVEFELKNQCGSNGQTFLGSSVIGLEQRCDSYEQLTPVAISRLGATSNTV</sequence>
<gene>
    <name evidence="3 4" type="primary">LOC104779928</name>
</gene>
<feature type="chain" id="PRO_5045021814" evidence="1">
    <location>
        <begin position="19"/>
        <end position="113"/>
    </location>
</feature>
<evidence type="ECO:0000256" key="1">
    <source>
        <dbReference type="SAM" id="SignalP"/>
    </source>
</evidence>
<dbReference type="Proteomes" id="UP000694864">
    <property type="component" value="Chromosome 4"/>
</dbReference>
<dbReference type="RefSeq" id="XP_010502661.1">
    <property type="nucleotide sequence ID" value="XM_010504359.1"/>
</dbReference>
<reference evidence="2" key="1">
    <citation type="journal article" date="1997" name="Nucleic Acids Res.">
        <title>tRNAscan-SE: a program for improved detection of transfer RNA genes in genomic sequence.</title>
        <authorList>
            <person name="Lowe T.M."/>
            <person name="Eddy S.R."/>
        </authorList>
    </citation>
    <scope>NUCLEOTIDE SEQUENCE [LARGE SCALE GENOMIC DNA]</scope>
    <source>
        <strain evidence="2">r\DH55</strain>
    </source>
</reference>
<keyword evidence="1" id="KW-0732">Signal</keyword>
<reference evidence="2" key="2">
    <citation type="journal article" date="2014" name="Nat. Commun.">
        <title>The emerging biofuel crop Camelina sativa retains a highly undifferentiated hexaploid genome structure.</title>
        <authorList>
            <person name="Kagale S."/>
            <person name="Koh C."/>
            <person name="Nixon J."/>
            <person name="Bollina V."/>
            <person name="Clarke W.E."/>
            <person name="Tuteja R."/>
            <person name="Spillane C."/>
            <person name="Robinson S.J."/>
            <person name="Links M.G."/>
            <person name="Clarke C."/>
            <person name="Higgins E.E."/>
            <person name="Huebert T."/>
            <person name="Sharpe A.G."/>
            <person name="Parkin I.A."/>
        </authorList>
    </citation>
    <scope>NUCLEOTIDE SEQUENCE [LARGE SCALE GENOMIC DNA]</scope>
    <source>
        <strain evidence="2">r\DH55</strain>
    </source>
</reference>
<protein>
    <submittedName>
        <fullName evidence="3 4">Uncharacterized protein LOC104779928</fullName>
    </submittedName>
</protein>
<dbReference type="RefSeq" id="XP_010502663.1">
    <property type="nucleotide sequence ID" value="XM_010504361.1"/>
</dbReference>
<evidence type="ECO:0000313" key="4">
    <source>
        <dbReference type="RefSeq" id="XP_010502663.1"/>
    </source>
</evidence>
<organism evidence="2 4">
    <name type="scientific">Camelina sativa</name>
    <name type="common">False flax</name>
    <name type="synonym">Myagrum sativum</name>
    <dbReference type="NCBI Taxonomy" id="90675"/>
    <lineage>
        <taxon>Eukaryota</taxon>
        <taxon>Viridiplantae</taxon>
        <taxon>Streptophyta</taxon>
        <taxon>Embryophyta</taxon>
        <taxon>Tracheophyta</taxon>
        <taxon>Spermatophyta</taxon>
        <taxon>Magnoliopsida</taxon>
        <taxon>eudicotyledons</taxon>
        <taxon>Gunneridae</taxon>
        <taxon>Pentapetalae</taxon>
        <taxon>rosids</taxon>
        <taxon>malvids</taxon>
        <taxon>Brassicales</taxon>
        <taxon>Brassicaceae</taxon>
        <taxon>Camelineae</taxon>
        <taxon>Camelina</taxon>
    </lineage>
</organism>